<dbReference type="PANTHER" id="PTHR11142">
    <property type="entry name" value="PSEUDOURIDYLATE SYNTHASE"/>
    <property type="match status" value="1"/>
</dbReference>
<reference evidence="10" key="1">
    <citation type="submission" date="2014-02" db="EMBL/GenBank/DDBJ databases">
        <title>Complete genome sequence and comparative genomic analysis of the nitrogen-fixing bacterium Leptospirillum ferriphilum YSK.</title>
        <authorList>
            <person name="Guo X."/>
            <person name="Yin H."/>
            <person name="Liang Y."/>
            <person name="Hu Q."/>
            <person name="Ma L."/>
            <person name="Xiao Y."/>
            <person name="Zhang X."/>
            <person name="Qiu G."/>
            <person name="Liu X."/>
        </authorList>
    </citation>
    <scope>NUCLEOTIDE SEQUENCE [LARGE SCALE GENOMIC DNA]</scope>
    <source>
        <strain evidence="10">YSK</strain>
    </source>
</reference>
<dbReference type="NCBIfam" id="TIGR00071">
    <property type="entry name" value="hisT_truA"/>
    <property type="match status" value="1"/>
</dbReference>
<name>A0A059XNF8_9BACT</name>
<dbReference type="GO" id="GO:0003723">
    <property type="term" value="F:RNA binding"/>
    <property type="evidence" value="ECO:0007669"/>
    <property type="project" value="InterPro"/>
</dbReference>
<feature type="binding site" evidence="4 6">
    <location>
        <position position="123"/>
    </location>
    <ligand>
        <name>substrate</name>
    </ligand>
</feature>
<dbReference type="InterPro" id="IPR020103">
    <property type="entry name" value="PsdUridine_synth_cat_dom_sf"/>
</dbReference>
<dbReference type="InterPro" id="IPR020094">
    <property type="entry name" value="TruA/RsuA/RluB/E/F_N"/>
</dbReference>
<evidence type="ECO:0000313" key="10">
    <source>
        <dbReference type="Proteomes" id="UP000027059"/>
    </source>
</evidence>
<dbReference type="InterPro" id="IPR001406">
    <property type="entry name" value="PsdUridine_synth_TruA"/>
</dbReference>
<keyword evidence="10" id="KW-1185">Reference proteome</keyword>
<evidence type="ECO:0000256" key="3">
    <source>
        <dbReference type="ARBA" id="ARBA00023235"/>
    </source>
</evidence>
<dbReference type="InterPro" id="IPR020097">
    <property type="entry name" value="PsdUridine_synth_TruA_a/b_dom"/>
</dbReference>
<gene>
    <name evidence="4" type="primary">truA</name>
    <name evidence="9" type="ORF">Y981_02425</name>
</gene>
<evidence type="ECO:0000256" key="1">
    <source>
        <dbReference type="ARBA" id="ARBA00009375"/>
    </source>
</evidence>
<dbReference type="KEGG" id="lfp:Y981_02425"/>
<protein>
    <recommendedName>
        <fullName evidence="4">tRNA pseudouridine synthase A</fullName>
        <ecNumber evidence="4">5.4.99.12</ecNumber>
    </recommendedName>
    <alternativeName>
        <fullName evidence="4">tRNA pseudouridine(38-40) synthase</fullName>
    </alternativeName>
    <alternativeName>
        <fullName evidence="4">tRNA pseudouridylate synthase I</fullName>
    </alternativeName>
    <alternativeName>
        <fullName evidence="4">tRNA-uridine isomerase I</fullName>
    </alternativeName>
</protein>
<comment type="similarity">
    <text evidence="1 4 7">Belongs to the tRNA pseudouridine synthase TruA family.</text>
</comment>
<keyword evidence="3 4" id="KW-0413">Isomerase</keyword>
<evidence type="ECO:0000256" key="4">
    <source>
        <dbReference type="HAMAP-Rule" id="MF_00171"/>
    </source>
</evidence>
<comment type="subunit">
    <text evidence="4">Homodimer.</text>
</comment>
<keyword evidence="2 4" id="KW-0819">tRNA processing</keyword>
<dbReference type="Pfam" id="PF01416">
    <property type="entry name" value="PseudoU_synth_1"/>
    <property type="match status" value="2"/>
</dbReference>
<dbReference type="InterPro" id="IPR020095">
    <property type="entry name" value="PsdUridine_synth_TruA_C"/>
</dbReference>
<dbReference type="PIRSF" id="PIRSF001430">
    <property type="entry name" value="tRNA_psdUrid_synth"/>
    <property type="match status" value="1"/>
</dbReference>
<evidence type="ECO:0000256" key="7">
    <source>
        <dbReference type="RuleBase" id="RU003792"/>
    </source>
</evidence>
<evidence type="ECO:0000313" key="9">
    <source>
        <dbReference type="EMBL" id="AIA30074.1"/>
    </source>
</evidence>
<dbReference type="Proteomes" id="UP000027059">
    <property type="component" value="Chromosome"/>
</dbReference>
<comment type="caution">
    <text evidence="4">Lacks conserved residue(s) required for the propagation of feature annotation.</text>
</comment>
<evidence type="ECO:0000256" key="5">
    <source>
        <dbReference type="PIRSR" id="PIRSR001430-1"/>
    </source>
</evidence>
<dbReference type="Gene3D" id="3.30.70.660">
    <property type="entry name" value="Pseudouridine synthase I, catalytic domain, C-terminal subdomain"/>
    <property type="match status" value="1"/>
</dbReference>
<dbReference type="EMBL" id="CP007243">
    <property type="protein sequence ID" value="AIA30074.1"/>
    <property type="molecule type" value="Genomic_DNA"/>
</dbReference>
<organism evidence="9 10">
    <name type="scientific">Leptospirillum ferriphilum YSK</name>
    <dbReference type="NCBI Taxonomy" id="1441628"/>
    <lineage>
        <taxon>Bacteria</taxon>
        <taxon>Pseudomonadati</taxon>
        <taxon>Nitrospirota</taxon>
        <taxon>Nitrospiria</taxon>
        <taxon>Nitrospirales</taxon>
        <taxon>Nitrospiraceae</taxon>
        <taxon>Leptospirillum</taxon>
    </lineage>
</organism>
<dbReference type="AlphaFoldDB" id="A0A059XNF8"/>
<dbReference type="Gene3D" id="3.30.70.580">
    <property type="entry name" value="Pseudouridine synthase I, catalytic domain, N-terminal subdomain"/>
    <property type="match status" value="1"/>
</dbReference>
<dbReference type="HAMAP" id="MF_00171">
    <property type="entry name" value="TruA"/>
    <property type="match status" value="1"/>
</dbReference>
<accession>A0A059XNF8</accession>
<evidence type="ECO:0000256" key="6">
    <source>
        <dbReference type="PIRSR" id="PIRSR001430-2"/>
    </source>
</evidence>
<dbReference type="EC" id="5.4.99.12" evidence="4"/>
<dbReference type="CDD" id="cd02570">
    <property type="entry name" value="PseudoU_synth_EcTruA"/>
    <property type="match status" value="1"/>
</dbReference>
<reference evidence="9 10" key="2">
    <citation type="journal article" date="2015" name="Biomed. Res. Int.">
        <title>Effects of Arsenite Resistance on the Growth and Functional Gene Expression of Leptospirillum ferriphilum and Acidithiobacillus thiooxidans in Pure Culture and Coculture.</title>
        <authorList>
            <person name="Jiang H."/>
            <person name="Liang Y."/>
            <person name="Yin H."/>
            <person name="Xiao Y."/>
            <person name="Guo X."/>
            <person name="Xu Y."/>
            <person name="Hu Q."/>
            <person name="Liu H."/>
            <person name="Liu X."/>
        </authorList>
    </citation>
    <scope>NUCLEOTIDE SEQUENCE [LARGE SCALE GENOMIC DNA]</scope>
    <source>
        <strain evidence="9 10">YSK</strain>
    </source>
</reference>
<dbReference type="SUPFAM" id="SSF55120">
    <property type="entry name" value="Pseudouridine synthase"/>
    <property type="match status" value="1"/>
</dbReference>
<proteinExistence type="inferred from homology"/>
<dbReference type="PANTHER" id="PTHR11142:SF0">
    <property type="entry name" value="TRNA PSEUDOURIDINE SYNTHASE-LIKE 1"/>
    <property type="match status" value="1"/>
</dbReference>
<dbReference type="HOGENOM" id="CLU_014673_0_1_0"/>
<comment type="catalytic activity">
    <reaction evidence="4 7">
        <text>uridine(38/39/40) in tRNA = pseudouridine(38/39/40) in tRNA</text>
        <dbReference type="Rhea" id="RHEA:22376"/>
        <dbReference type="Rhea" id="RHEA-COMP:10085"/>
        <dbReference type="Rhea" id="RHEA-COMP:10087"/>
        <dbReference type="ChEBI" id="CHEBI:65314"/>
        <dbReference type="ChEBI" id="CHEBI:65315"/>
        <dbReference type="EC" id="5.4.99.12"/>
    </reaction>
</comment>
<feature type="domain" description="Pseudouridine synthase I TruA alpha/beta" evidence="8">
    <location>
        <begin position="160"/>
        <end position="263"/>
    </location>
</feature>
<evidence type="ECO:0000259" key="8">
    <source>
        <dbReference type="Pfam" id="PF01416"/>
    </source>
</evidence>
<evidence type="ECO:0000256" key="2">
    <source>
        <dbReference type="ARBA" id="ARBA00022694"/>
    </source>
</evidence>
<sequence>MSVRKKEETPFFMPRFAFVVSYDGRGFQGWQSQIRGNAVQDHIEEAFCRLTRQDVRISGSGRTDTGVSAAGQVFHCDIAGPGWTPDSLSRGLNHFLSPAIRILQAAAVAPDFHARHDVVRKIYRYRWVSLSRKAREVPPTEDPFCGIFFPPVDWTLLQQATKLLEGANDFTRFTVQKSCPEDARRSIDAIQWIAGPNTLDLWVAGRGFLHMMIRYLAMALLETGQQKRTLKSFQDLLLPGSLPPVPALHPAPPQGLSLMRVFYGKNDPFPVGSLTFPNGK</sequence>
<feature type="domain" description="Pseudouridine synthase I TruA alpha/beta" evidence="8">
    <location>
        <begin position="20"/>
        <end position="116"/>
    </location>
</feature>
<feature type="active site" description="Nucleophile" evidence="4 5">
    <location>
        <position position="64"/>
    </location>
</feature>
<dbReference type="GO" id="GO:0031119">
    <property type="term" value="P:tRNA pseudouridine synthesis"/>
    <property type="evidence" value="ECO:0007669"/>
    <property type="project" value="UniProtKB-UniRule"/>
</dbReference>
<dbReference type="GO" id="GO:0160147">
    <property type="term" value="F:tRNA pseudouridine(38-40) synthase activity"/>
    <property type="evidence" value="ECO:0007669"/>
    <property type="project" value="UniProtKB-EC"/>
</dbReference>
<comment type="function">
    <text evidence="4">Formation of pseudouridine at positions 38, 39 and 40 in the anticodon stem and loop of transfer RNAs.</text>
</comment>